<dbReference type="GO" id="GO:0016627">
    <property type="term" value="F:oxidoreductase activity, acting on the CH-CH group of donors"/>
    <property type="evidence" value="ECO:0007669"/>
    <property type="project" value="InterPro"/>
</dbReference>
<dbReference type="SUPFAM" id="SSF56645">
    <property type="entry name" value="Acyl-CoA dehydrogenase NM domain-like"/>
    <property type="match status" value="1"/>
</dbReference>
<dbReference type="OrthoDB" id="6184213at2"/>
<name>A0A178Y6D0_9HYPH</name>
<dbReference type="GO" id="GO:0050660">
    <property type="term" value="F:flavin adenine dinucleotide binding"/>
    <property type="evidence" value="ECO:0007669"/>
    <property type="project" value="InterPro"/>
</dbReference>
<gene>
    <name evidence="2" type="ORF">AU381_26855</name>
</gene>
<comment type="caution">
    <text evidence="2">The sequence shown here is derived from an EMBL/GenBank/DDBJ whole genome shotgun (WGS) entry which is preliminary data.</text>
</comment>
<dbReference type="InterPro" id="IPR013786">
    <property type="entry name" value="AcylCoA_DH/ox_N"/>
</dbReference>
<proteinExistence type="predicted"/>
<dbReference type="Gene3D" id="1.10.540.10">
    <property type="entry name" value="Acyl-CoA dehydrogenase/oxidase, N-terminal domain"/>
    <property type="match status" value="1"/>
</dbReference>
<evidence type="ECO:0000313" key="2">
    <source>
        <dbReference type="EMBL" id="OAP42991.1"/>
    </source>
</evidence>
<dbReference type="GO" id="GO:0004497">
    <property type="term" value="F:monooxygenase activity"/>
    <property type="evidence" value="ECO:0007669"/>
    <property type="project" value="UniProtKB-KW"/>
</dbReference>
<dbReference type="EMBL" id="LPUX01000049">
    <property type="protein sequence ID" value="OAP42991.1"/>
    <property type="molecule type" value="Genomic_DNA"/>
</dbReference>
<keyword evidence="2" id="KW-0503">Monooxygenase</keyword>
<dbReference type="Pfam" id="PF02771">
    <property type="entry name" value="Acyl-CoA_dh_N"/>
    <property type="match status" value="1"/>
</dbReference>
<accession>A0A178Y6D0</accession>
<organism evidence="2 3">
    <name type="scientific">Sinorhizobium glycinis</name>
    <dbReference type="NCBI Taxonomy" id="1472378"/>
    <lineage>
        <taxon>Bacteria</taxon>
        <taxon>Pseudomonadati</taxon>
        <taxon>Pseudomonadota</taxon>
        <taxon>Alphaproteobacteria</taxon>
        <taxon>Hyphomicrobiales</taxon>
        <taxon>Rhizobiaceae</taxon>
        <taxon>Sinorhizobium/Ensifer group</taxon>
        <taxon>Sinorhizobium</taxon>
    </lineage>
</organism>
<sequence>MGSITHLHERLRPVPLRIASDEEVLAAAGEVIALGTDAPGATLADALVRSGLLAVSIPSDFDGADVSNSLIAQAVSRIAEVQPSAAGALVAHFRALELVRNAGSEEQRRSIYAHVASGERLSAAAAGDQSATQHFVPDGIGFQLAGILEAAFLCEPDWFGILALNESEASSLLLVQRGSAEAEVVRAGEPTLYRFAQAHVPADSVLALNRDALLLSRSLGIILQAASVLGEKRRQLAGNLALWRDGRPSGDRPWDERIGRFQVEIETLAALIDRASTALDLAQVNATPIGVTEVGRLATTIEIAFPLEGTRGTGHLLAELGRMLFTD</sequence>
<feature type="domain" description="Acyl-CoA dehydrogenase/oxidase N-terminal" evidence="1">
    <location>
        <begin position="37"/>
        <end position="119"/>
    </location>
</feature>
<dbReference type="AlphaFoldDB" id="A0A178Y6D0"/>
<protein>
    <submittedName>
        <fullName evidence="2">Monooxygenase</fullName>
    </submittedName>
</protein>
<evidence type="ECO:0000313" key="3">
    <source>
        <dbReference type="Proteomes" id="UP000094025"/>
    </source>
</evidence>
<dbReference type="Proteomes" id="UP000094025">
    <property type="component" value="Unassembled WGS sequence"/>
</dbReference>
<dbReference type="InterPro" id="IPR037069">
    <property type="entry name" value="AcylCoA_DH/ox_N_sf"/>
</dbReference>
<keyword evidence="3" id="KW-1185">Reference proteome</keyword>
<keyword evidence="2" id="KW-0560">Oxidoreductase</keyword>
<evidence type="ECO:0000259" key="1">
    <source>
        <dbReference type="Pfam" id="PF02771"/>
    </source>
</evidence>
<dbReference type="STRING" id="1472378.AU381_26855"/>
<dbReference type="InterPro" id="IPR009100">
    <property type="entry name" value="AcylCoA_DH/oxidase_NM_dom_sf"/>
</dbReference>
<reference evidence="2 3" key="1">
    <citation type="journal article" date="2016" name="Int. J. Syst. Evol. Microbiol.">
        <title>Ensifer glycinis sp. nov., an novel rhizobial species associated with Glycine spp.</title>
        <authorList>
            <person name="Yan H."/>
            <person name="Yan J."/>
            <person name="Sui X.H."/>
            <person name="Wang E.T."/>
            <person name="Chen W.X."/>
            <person name="Zhang X.X."/>
            <person name="Chen W.F."/>
        </authorList>
    </citation>
    <scope>NUCLEOTIDE SEQUENCE [LARGE SCALE GENOMIC DNA]</scope>
    <source>
        <strain evidence="2 3">CCBAU 23380</strain>
    </source>
</reference>